<dbReference type="EMBL" id="JAGPNK010000013">
    <property type="protein sequence ID" value="KAH7309927.1"/>
    <property type="molecule type" value="Genomic_DNA"/>
</dbReference>
<gene>
    <name evidence="3" type="ORF">B0I35DRAFT_359014</name>
</gene>
<feature type="region of interest" description="Disordered" evidence="1">
    <location>
        <begin position="1"/>
        <end position="99"/>
    </location>
</feature>
<dbReference type="InterPro" id="IPR031359">
    <property type="entry name" value="NACHT_N"/>
</dbReference>
<feature type="domain" description="NWD NACHT-NTPase N-terminal" evidence="2">
    <location>
        <begin position="102"/>
        <end position="334"/>
    </location>
</feature>
<protein>
    <recommendedName>
        <fullName evidence="2">NWD NACHT-NTPase N-terminal domain-containing protein</fullName>
    </recommendedName>
</protein>
<evidence type="ECO:0000259" key="2">
    <source>
        <dbReference type="Pfam" id="PF17100"/>
    </source>
</evidence>
<dbReference type="OrthoDB" id="163438at2759"/>
<dbReference type="Pfam" id="PF17100">
    <property type="entry name" value="NACHT_N"/>
    <property type="match status" value="1"/>
</dbReference>
<evidence type="ECO:0000313" key="4">
    <source>
        <dbReference type="Proteomes" id="UP000813444"/>
    </source>
</evidence>
<comment type="caution">
    <text evidence="3">The sequence shown here is derived from an EMBL/GenBank/DDBJ whole genome shotgun (WGS) entry which is preliminary data.</text>
</comment>
<sequence length="391" mass="44276">MGISKFFQRSKGSHHGSSNADKQGTRDNQSGPTPTRLSEASSSVAAVSRNSPSLSAQTSRPTSRPLRATESPVLEAPGTSSPTVRPITPLSQITPLSDNAPSLWNRAYEALRDEDPQLVDRYEKLLSRELEEHLAPQDMRPRSDDLDDTKNRMDCNSDKRQSQLKAIMDRGLQRADEKQIKYTLFGHDFVLKEQVTQAAQFIQAMKNLVDEAVKVSPEASLAWAGVCVLLPVLTNPSAAEEANRDGLSYVTFRIRYYIELERLLWPKNLVKPGLKVEFESHIVDLYQHILEFQIKTVLRFYRNWLATASRDAIRYDGWEGMLSKIKEREQIIREESSTLNTVTSRNTLEDISKAAEQLYAEMRALVSIAMEQLAEQRRTKYVPPSSSMNVY</sequence>
<organism evidence="3 4">
    <name type="scientific">Stachybotrys elegans</name>
    <dbReference type="NCBI Taxonomy" id="80388"/>
    <lineage>
        <taxon>Eukaryota</taxon>
        <taxon>Fungi</taxon>
        <taxon>Dikarya</taxon>
        <taxon>Ascomycota</taxon>
        <taxon>Pezizomycotina</taxon>
        <taxon>Sordariomycetes</taxon>
        <taxon>Hypocreomycetidae</taxon>
        <taxon>Hypocreales</taxon>
        <taxon>Stachybotryaceae</taxon>
        <taxon>Stachybotrys</taxon>
    </lineage>
</organism>
<evidence type="ECO:0000313" key="3">
    <source>
        <dbReference type="EMBL" id="KAH7309927.1"/>
    </source>
</evidence>
<dbReference type="AlphaFoldDB" id="A0A8K0SJX2"/>
<accession>A0A8K0SJX2</accession>
<reference evidence="3" key="1">
    <citation type="journal article" date="2021" name="Nat. Commun.">
        <title>Genetic determinants of endophytism in the Arabidopsis root mycobiome.</title>
        <authorList>
            <person name="Mesny F."/>
            <person name="Miyauchi S."/>
            <person name="Thiergart T."/>
            <person name="Pickel B."/>
            <person name="Atanasova L."/>
            <person name="Karlsson M."/>
            <person name="Huettel B."/>
            <person name="Barry K.W."/>
            <person name="Haridas S."/>
            <person name="Chen C."/>
            <person name="Bauer D."/>
            <person name="Andreopoulos W."/>
            <person name="Pangilinan J."/>
            <person name="LaButti K."/>
            <person name="Riley R."/>
            <person name="Lipzen A."/>
            <person name="Clum A."/>
            <person name="Drula E."/>
            <person name="Henrissat B."/>
            <person name="Kohler A."/>
            <person name="Grigoriev I.V."/>
            <person name="Martin F.M."/>
            <person name="Hacquard S."/>
        </authorList>
    </citation>
    <scope>NUCLEOTIDE SEQUENCE</scope>
    <source>
        <strain evidence="3">MPI-CAGE-CH-0235</strain>
    </source>
</reference>
<proteinExistence type="predicted"/>
<evidence type="ECO:0000256" key="1">
    <source>
        <dbReference type="SAM" id="MobiDB-lite"/>
    </source>
</evidence>
<dbReference type="Proteomes" id="UP000813444">
    <property type="component" value="Unassembled WGS sequence"/>
</dbReference>
<feature type="compositionally biased region" description="Low complexity" evidence="1">
    <location>
        <begin position="38"/>
        <end position="53"/>
    </location>
</feature>
<keyword evidence="4" id="KW-1185">Reference proteome</keyword>
<name>A0A8K0SJX2_9HYPO</name>
<feature type="compositionally biased region" description="Polar residues" evidence="1">
    <location>
        <begin position="78"/>
        <end position="99"/>
    </location>
</feature>
<feature type="region of interest" description="Disordered" evidence="1">
    <location>
        <begin position="132"/>
        <end position="161"/>
    </location>
</feature>
<feature type="compositionally biased region" description="Polar residues" evidence="1">
    <location>
        <begin position="15"/>
        <end position="36"/>
    </location>
</feature>